<feature type="compositionally biased region" description="Basic residues" evidence="1">
    <location>
        <begin position="12"/>
        <end position="33"/>
    </location>
</feature>
<feature type="transmembrane region" description="Helical" evidence="2">
    <location>
        <begin position="182"/>
        <end position="201"/>
    </location>
</feature>
<reference evidence="4 5" key="1">
    <citation type="submission" date="2016-12" db="EMBL/GenBank/DDBJ databases">
        <title>Draft genome of Tersicoccus phoenicis 1P05MA.</title>
        <authorList>
            <person name="Nakajima Y."/>
            <person name="Yoshizawa S."/>
            <person name="Nakamura K."/>
            <person name="Ogura Y."/>
            <person name="Hayashi T."/>
            <person name="Kogure K."/>
        </authorList>
    </citation>
    <scope>NUCLEOTIDE SEQUENCE [LARGE SCALE GENOMIC DNA]</scope>
    <source>
        <strain evidence="4 5">1p05MA</strain>
    </source>
</reference>
<evidence type="ECO:0000313" key="4">
    <source>
        <dbReference type="EMBL" id="OMH23835.1"/>
    </source>
</evidence>
<feature type="compositionally biased region" description="Basic and acidic residues" evidence="1">
    <location>
        <begin position="53"/>
        <end position="64"/>
    </location>
</feature>
<keyword evidence="2" id="KW-0472">Membrane</keyword>
<name>A0A1R1L8H5_9MICC</name>
<feature type="compositionally biased region" description="Polar residues" evidence="1">
    <location>
        <begin position="655"/>
        <end position="666"/>
    </location>
</feature>
<dbReference type="InterPro" id="IPR002931">
    <property type="entry name" value="Transglutaminase-like"/>
</dbReference>
<evidence type="ECO:0000256" key="1">
    <source>
        <dbReference type="SAM" id="MobiDB-lite"/>
    </source>
</evidence>
<organism evidence="4 5">
    <name type="scientific">Tersicoccus phoenicis</name>
    <dbReference type="NCBI Taxonomy" id="554083"/>
    <lineage>
        <taxon>Bacteria</taxon>
        <taxon>Bacillati</taxon>
        <taxon>Actinomycetota</taxon>
        <taxon>Actinomycetes</taxon>
        <taxon>Micrococcales</taxon>
        <taxon>Micrococcaceae</taxon>
        <taxon>Tersicoccus</taxon>
    </lineage>
</organism>
<feature type="region of interest" description="Disordered" evidence="1">
    <location>
        <begin position="262"/>
        <end position="294"/>
    </location>
</feature>
<feature type="region of interest" description="Disordered" evidence="1">
    <location>
        <begin position="806"/>
        <end position="835"/>
    </location>
</feature>
<feature type="transmembrane region" description="Helical" evidence="2">
    <location>
        <begin position="208"/>
        <end position="225"/>
    </location>
</feature>
<feature type="compositionally biased region" description="Low complexity" evidence="1">
    <location>
        <begin position="806"/>
        <end position="821"/>
    </location>
</feature>
<feature type="region of interest" description="Disordered" evidence="1">
    <location>
        <begin position="762"/>
        <end position="789"/>
    </location>
</feature>
<accession>A0A1R1L8H5</accession>
<dbReference type="SUPFAM" id="SSF54001">
    <property type="entry name" value="Cysteine proteinases"/>
    <property type="match status" value="1"/>
</dbReference>
<dbReference type="PANTHER" id="PTHR42736">
    <property type="entry name" value="PROTEIN-GLUTAMINE GAMMA-GLUTAMYLTRANSFERASE"/>
    <property type="match status" value="1"/>
</dbReference>
<dbReference type="Proteomes" id="UP000187085">
    <property type="component" value="Unassembled WGS sequence"/>
</dbReference>
<feature type="transmembrane region" description="Helical" evidence="2">
    <location>
        <begin position="299"/>
        <end position="320"/>
    </location>
</feature>
<feature type="domain" description="Transglutaminase-like" evidence="3">
    <location>
        <begin position="560"/>
        <end position="644"/>
    </location>
</feature>
<feature type="compositionally biased region" description="Low complexity" evidence="1">
    <location>
        <begin position="690"/>
        <end position="703"/>
    </location>
</feature>
<dbReference type="InterPro" id="IPR038765">
    <property type="entry name" value="Papain-like_cys_pep_sf"/>
</dbReference>
<keyword evidence="5" id="KW-1185">Reference proteome</keyword>
<dbReference type="InterPro" id="IPR052901">
    <property type="entry name" value="Bact_TGase-like"/>
</dbReference>
<feature type="region of interest" description="Disordered" evidence="1">
    <location>
        <begin position="1"/>
        <end position="64"/>
    </location>
</feature>
<sequence>MDARASGPAASRRPRHARSRVHARGHHHQHHRQRIDPMTVTGTRPAGPEAAPDDARSRARRGRPDLRGAVPPLVVLVAVGLTLLPVTGVLLGQAWLVPVLVCTAVALVPVAALRVFRAPDGLVTVTGAVVLVAAVSAVYFPSTTLFGVLPTGSTLAAAGDALAATSDLVRTSAIPVEADTGLLLLFSLAAGLVGLVIEAITFSLRMPALGGVPLVALLLVPALMRPDSIEVTGFAGAAAGYLLVLATGHAWALRREAQAAAPLTGAQRTGGERVGAGQGPKRTESGPGSGATDSAPAGWVSTAILCVVVLVASLAVPAAIPGFTAGIFPHGTRLRLVEPDDRVSPLIRLGDDLKTPQAGRGEVRYSTTADGPVYLRMSTITNLDGSQWGPDPDPRSYQPLRNTLTDDSPGAAGRTDYARVLISGYAMPWLPVPQNSRFIGTTEGSWVVNPTTGDVRSADGRGYRSAEYTTQIVSPTLTRQGLLDSPNRVPASMASFLQLPAKMPAVITQTADRIAATTPDHFARGLAIQQFLRGGDFTYSLDAPGRKGYDGTGIRIVGEFLTQREGYCVHFASTMAVLARAMGIPSRIVVGLAPGRTAEDPVGDVNRAPSGQQWRTFASDSRDAHAWPELWFENYGWVPFEPTPGRGVVPAYTITPGSGTTASPNGNEDPRRQANAPAPTAPETPPATPAPGGDPAEATAASSPWPAGLAAGVILLAALLTVPALIRVARRRRRLGLVRTADDGIAAQAAWREVVDTAVDVGRGPGAHETPRGFLSRLGSPSDTASGGLPAANRVVTAVERTRYGPPVAAGARPAPGVVTGSPDGGDADTGRVRASDVEELRAALRRPLSRRSRWRAAIAPRSLLRPVVRPGRPRGR</sequence>
<feature type="transmembrane region" description="Helical" evidence="2">
    <location>
        <begin position="122"/>
        <end position="140"/>
    </location>
</feature>
<dbReference type="Pfam" id="PF11992">
    <property type="entry name" value="TgpA_N"/>
    <property type="match status" value="1"/>
</dbReference>
<feature type="compositionally biased region" description="Pro residues" evidence="1">
    <location>
        <begin position="679"/>
        <end position="689"/>
    </location>
</feature>
<feature type="transmembrane region" description="Helical" evidence="2">
    <location>
        <begin position="231"/>
        <end position="253"/>
    </location>
</feature>
<gene>
    <name evidence="4" type="ORF">BKD30_10700</name>
</gene>
<dbReference type="InterPro" id="IPR021878">
    <property type="entry name" value="TgpA_N"/>
</dbReference>
<feature type="compositionally biased region" description="Low complexity" evidence="1">
    <location>
        <begin position="1"/>
        <end position="11"/>
    </location>
</feature>
<dbReference type="Pfam" id="PF01841">
    <property type="entry name" value="Transglut_core"/>
    <property type="match status" value="1"/>
</dbReference>
<keyword evidence="2" id="KW-0812">Transmembrane</keyword>
<dbReference type="STRING" id="554083.BKD30_10700"/>
<comment type="caution">
    <text evidence="4">The sequence shown here is derived from an EMBL/GenBank/DDBJ whole genome shotgun (WGS) entry which is preliminary data.</text>
</comment>
<feature type="transmembrane region" description="Helical" evidence="2">
    <location>
        <begin position="705"/>
        <end position="726"/>
    </location>
</feature>
<evidence type="ECO:0000259" key="3">
    <source>
        <dbReference type="SMART" id="SM00460"/>
    </source>
</evidence>
<dbReference type="PANTHER" id="PTHR42736:SF1">
    <property type="entry name" value="PROTEIN-GLUTAMINE GAMMA-GLUTAMYLTRANSFERASE"/>
    <property type="match status" value="1"/>
</dbReference>
<dbReference type="EMBL" id="MRDE01000068">
    <property type="protein sequence ID" value="OMH23835.1"/>
    <property type="molecule type" value="Genomic_DNA"/>
</dbReference>
<dbReference type="SMART" id="SM00460">
    <property type="entry name" value="TGc"/>
    <property type="match status" value="1"/>
</dbReference>
<feature type="transmembrane region" description="Helical" evidence="2">
    <location>
        <begin position="94"/>
        <end position="115"/>
    </location>
</feature>
<evidence type="ECO:0000313" key="5">
    <source>
        <dbReference type="Proteomes" id="UP000187085"/>
    </source>
</evidence>
<feature type="transmembrane region" description="Helical" evidence="2">
    <location>
        <begin position="66"/>
        <end position="88"/>
    </location>
</feature>
<feature type="region of interest" description="Disordered" evidence="1">
    <location>
        <begin position="649"/>
        <end position="703"/>
    </location>
</feature>
<evidence type="ECO:0000256" key="2">
    <source>
        <dbReference type="SAM" id="Phobius"/>
    </source>
</evidence>
<dbReference type="AlphaFoldDB" id="A0A1R1L8H5"/>
<dbReference type="Gene3D" id="3.10.620.30">
    <property type="match status" value="1"/>
</dbReference>
<protein>
    <recommendedName>
        <fullName evidence="3">Transglutaminase-like domain-containing protein</fullName>
    </recommendedName>
</protein>
<keyword evidence="2" id="KW-1133">Transmembrane helix</keyword>
<proteinExistence type="predicted"/>